<evidence type="ECO:0000256" key="6">
    <source>
        <dbReference type="ARBA" id="ARBA00022801"/>
    </source>
</evidence>
<proteinExistence type="inferred from homology"/>
<dbReference type="SUPFAM" id="SSF52540">
    <property type="entry name" value="P-loop containing nucleoside triphosphate hydrolases"/>
    <property type="match status" value="1"/>
</dbReference>
<keyword evidence="5" id="KW-0547">Nucleotide-binding</keyword>
<evidence type="ECO:0000256" key="1">
    <source>
        <dbReference type="ARBA" id="ARBA00006847"/>
    </source>
</evidence>
<evidence type="ECO:0000256" key="3">
    <source>
        <dbReference type="ARBA" id="ARBA00022722"/>
    </source>
</evidence>
<name>A0ABY5KTA1_9CELL</name>
<dbReference type="RefSeq" id="WP_256769359.1">
    <property type="nucleotide sequence ID" value="NZ_CP101987.1"/>
</dbReference>
<sequence length="945" mass="101228">MDVDVDEMSRAAWGKSWPYATPPTHWAPLWRHLDETADVAGLLVDEWLADDIRRLLTDATGADLADARRLVRFLAGVHDVGKASPAFACQVALLSDRMRAVGLRTSPATLNERTALRHEIAGAAALERWLATRTSLAPRMRRRLTAVVAGHHGAYASFSAVRDAPNRDHLIGDAPWLALQDALVDRAAARAGITPAWPGWDLLRLPGPAAMLLTGVVVMADWIASADTSFPLDPVDVVAEPAPVTTSPSPRSLRAWRRLQLSPRWTAPASHDDPAATFAARFPGVAGALHPVQRAVVDTARTMPAPGLLVVEAPMGSGKTEAALLAAEVLAHRTGAGGVFVALPTQATTDAMYGRVRDWLTRVPAGDAAQHSLALVHGKAALNDDATGLPPLRVVNLHDKPEGSDGRYVVPAADLWMRGRKRTALASFVVGTIDQVLFASLMARHVMMRQLALASKVVVIDEVHAADTYMGTYLERAVEWLGACGTPVVLLSATLPAARRAELYGAYETGRRLRLGLDVDDVDTSALDGDIGYPAVVATGADGPCVVRFADVPTTAQVQVSRLDDDLDALGDLLAEALRDGGCAAVIRNTVARAQEAARYLETRFGPDVVTVAHAQFLATDRRANDLRLLAELGRDGARPALRIVVGTQVLEQSLDIDVDLMVTDLAPVDLVLQRVGRLHRHRRPDRPAPVAAPRCYVTGADWTRHVPQPVRGSVFVYGRYALLASAAVLGPHLDGEPVRLPHDIARLVQAAYAPGTPAPTGWEEAWATAAVQAEHDEAGRRKRAGDFLLSPPSGNDLYGASVAGVGDVDEDSPQGQACVREGTDSIEVVVVQRSAGGADRVPDWAPGGGTALPFPHVPLEDDVARLLGRCTLRLPARMTLRAGSFDRVVRQLEDERFDGWDASPLLKGQLGLVLDDSRCARLDGFDLHYDQQYGLTATPVEASP</sequence>
<feature type="domain" description="HD Cas3-type" evidence="10">
    <location>
        <begin position="22"/>
        <end position="223"/>
    </location>
</feature>
<dbReference type="InterPro" id="IPR006483">
    <property type="entry name" value="CRISPR-assoc_Cas3_HD"/>
</dbReference>
<evidence type="ECO:0000313" key="12">
    <source>
        <dbReference type="Proteomes" id="UP001316384"/>
    </source>
</evidence>
<keyword evidence="6" id="KW-0378">Hydrolase</keyword>
<protein>
    <submittedName>
        <fullName evidence="11">CRISPR-associated helicase Cas3</fullName>
    </submittedName>
</protein>
<dbReference type="SMART" id="SM00490">
    <property type="entry name" value="HELICc"/>
    <property type="match status" value="1"/>
</dbReference>
<dbReference type="NCBIfam" id="TIGR01587">
    <property type="entry name" value="cas3_core"/>
    <property type="match status" value="1"/>
</dbReference>
<dbReference type="Pfam" id="PF18395">
    <property type="entry name" value="Cas3_C"/>
    <property type="match status" value="1"/>
</dbReference>
<dbReference type="InterPro" id="IPR006474">
    <property type="entry name" value="Helicase_Cas3_CRISPR-ass_core"/>
</dbReference>
<dbReference type="InterPro" id="IPR027417">
    <property type="entry name" value="P-loop_NTPase"/>
</dbReference>
<evidence type="ECO:0000256" key="2">
    <source>
        <dbReference type="ARBA" id="ARBA00009046"/>
    </source>
</evidence>
<dbReference type="Gene3D" id="1.10.3210.30">
    <property type="match status" value="1"/>
</dbReference>
<dbReference type="SMART" id="SM00487">
    <property type="entry name" value="DEXDc"/>
    <property type="match status" value="1"/>
</dbReference>
<dbReference type="Proteomes" id="UP001316384">
    <property type="component" value="Chromosome"/>
</dbReference>
<dbReference type="EMBL" id="CP101987">
    <property type="protein sequence ID" value="UUI71558.1"/>
    <property type="molecule type" value="Genomic_DNA"/>
</dbReference>
<dbReference type="PANTHER" id="PTHR47963:SF9">
    <property type="entry name" value="CRISPR-ASSOCIATED ENDONUCLEASE_HELICASE CAS3"/>
    <property type="match status" value="1"/>
</dbReference>
<dbReference type="InterPro" id="IPR041372">
    <property type="entry name" value="Cas3_C"/>
</dbReference>
<evidence type="ECO:0000256" key="9">
    <source>
        <dbReference type="ARBA" id="ARBA00023118"/>
    </source>
</evidence>
<dbReference type="PROSITE" id="PS51643">
    <property type="entry name" value="HD_CAS3"/>
    <property type="match status" value="1"/>
</dbReference>
<comment type="similarity">
    <text evidence="1">In the N-terminal section; belongs to the CRISPR-associated nuclease Cas3-HD family.</text>
</comment>
<dbReference type="InterPro" id="IPR014001">
    <property type="entry name" value="Helicase_ATP-bd"/>
</dbReference>
<keyword evidence="7" id="KW-0347">Helicase</keyword>
<dbReference type="Pfam" id="PF22590">
    <property type="entry name" value="Cas3-like_C_2"/>
    <property type="match status" value="1"/>
</dbReference>
<reference evidence="11 12" key="1">
    <citation type="submission" date="2022-07" db="EMBL/GenBank/DDBJ databases">
        <title>Novel species in genus cellulomonas.</title>
        <authorList>
            <person name="Ye L."/>
        </authorList>
    </citation>
    <scope>NUCLEOTIDE SEQUENCE [LARGE SCALE GENOMIC DNA]</scope>
    <source>
        <strain evidence="12">zg-B89</strain>
    </source>
</reference>
<keyword evidence="4" id="KW-0479">Metal-binding</keyword>
<comment type="similarity">
    <text evidence="2">In the central section; belongs to the CRISPR-associated helicase Cas3 family.</text>
</comment>
<dbReference type="InterPro" id="IPR001650">
    <property type="entry name" value="Helicase_C-like"/>
</dbReference>
<dbReference type="InterPro" id="IPR038257">
    <property type="entry name" value="CRISPR-assoc_Cas3_HD_sf"/>
</dbReference>
<dbReference type="NCBIfam" id="TIGR01596">
    <property type="entry name" value="cas3_HD"/>
    <property type="match status" value="1"/>
</dbReference>
<evidence type="ECO:0000259" key="10">
    <source>
        <dbReference type="PROSITE" id="PS51643"/>
    </source>
</evidence>
<dbReference type="PANTHER" id="PTHR47963">
    <property type="entry name" value="DEAD-BOX ATP-DEPENDENT RNA HELICASE 47, MITOCHONDRIAL"/>
    <property type="match status" value="1"/>
</dbReference>
<gene>
    <name evidence="11" type="primary">cas3</name>
    <name evidence="11" type="ORF">NP048_17485</name>
</gene>
<evidence type="ECO:0000256" key="7">
    <source>
        <dbReference type="ARBA" id="ARBA00022806"/>
    </source>
</evidence>
<keyword evidence="8" id="KW-0067">ATP-binding</keyword>
<keyword evidence="3" id="KW-0540">Nuclease</keyword>
<organism evidence="11 12">
    <name type="scientific">Cellulomonas xiejunii</name>
    <dbReference type="NCBI Taxonomy" id="2968083"/>
    <lineage>
        <taxon>Bacteria</taxon>
        <taxon>Bacillati</taxon>
        <taxon>Actinomycetota</taxon>
        <taxon>Actinomycetes</taxon>
        <taxon>Micrococcales</taxon>
        <taxon>Cellulomonadaceae</taxon>
        <taxon>Cellulomonas</taxon>
    </lineage>
</organism>
<accession>A0ABY5KTA1</accession>
<dbReference type="Pfam" id="PF18019">
    <property type="entry name" value="Cas3_HD"/>
    <property type="match status" value="1"/>
</dbReference>
<keyword evidence="12" id="KW-1185">Reference proteome</keyword>
<evidence type="ECO:0000256" key="4">
    <source>
        <dbReference type="ARBA" id="ARBA00022723"/>
    </source>
</evidence>
<evidence type="ECO:0000256" key="5">
    <source>
        <dbReference type="ARBA" id="ARBA00022741"/>
    </source>
</evidence>
<dbReference type="CDD" id="cd09641">
    <property type="entry name" value="Cas3''_I"/>
    <property type="match status" value="1"/>
</dbReference>
<dbReference type="InterPro" id="IPR050547">
    <property type="entry name" value="DEAD_box_RNA_helicases"/>
</dbReference>
<evidence type="ECO:0000256" key="8">
    <source>
        <dbReference type="ARBA" id="ARBA00022840"/>
    </source>
</evidence>
<keyword evidence="9" id="KW-0051">Antiviral defense</keyword>
<dbReference type="Gene3D" id="3.40.50.300">
    <property type="entry name" value="P-loop containing nucleotide triphosphate hydrolases"/>
    <property type="match status" value="2"/>
</dbReference>
<dbReference type="InterPro" id="IPR054712">
    <property type="entry name" value="Cas3-like_dom"/>
</dbReference>
<dbReference type="CDD" id="cd17930">
    <property type="entry name" value="DEXHc_cas3"/>
    <property type="match status" value="1"/>
</dbReference>
<evidence type="ECO:0000313" key="11">
    <source>
        <dbReference type="EMBL" id="UUI71558.1"/>
    </source>
</evidence>